<dbReference type="PANTHER" id="PTHR30212">
    <property type="entry name" value="PROTEIN YIIM"/>
    <property type="match status" value="1"/>
</dbReference>
<protein>
    <submittedName>
        <fullName evidence="2">MOSC domain-containing protein</fullName>
    </submittedName>
</protein>
<organism evidence="2 3">
    <name type="scientific">Exercitatus varius</name>
    <dbReference type="NCBI Taxonomy" id="67857"/>
    <lineage>
        <taxon>Bacteria</taxon>
        <taxon>Pseudomonadati</taxon>
        <taxon>Pseudomonadota</taxon>
        <taxon>Gammaproteobacteria</taxon>
        <taxon>Pasteurellales</taxon>
        <taxon>Pasteurellaceae</taxon>
        <taxon>Exercitatus</taxon>
    </lineage>
</organism>
<dbReference type="PANTHER" id="PTHR30212:SF2">
    <property type="entry name" value="PROTEIN YIIM"/>
    <property type="match status" value="1"/>
</dbReference>
<dbReference type="InterPro" id="IPR052353">
    <property type="entry name" value="Benzoxazolinone_Detox_Enz"/>
</dbReference>
<dbReference type="PROSITE" id="PS51340">
    <property type="entry name" value="MOSC"/>
    <property type="match status" value="1"/>
</dbReference>
<dbReference type="AlphaFoldDB" id="A0AAW6Q6M7"/>
<proteinExistence type="predicted"/>
<gene>
    <name evidence="2" type="ORF">P7M15_01765</name>
</gene>
<dbReference type="Gene3D" id="2.40.33.20">
    <property type="entry name" value="PK beta-barrel domain-like"/>
    <property type="match status" value="1"/>
</dbReference>
<evidence type="ECO:0000313" key="2">
    <source>
        <dbReference type="EMBL" id="MDG2949254.1"/>
    </source>
</evidence>
<dbReference type="GO" id="GO:0030151">
    <property type="term" value="F:molybdenum ion binding"/>
    <property type="evidence" value="ECO:0007669"/>
    <property type="project" value="InterPro"/>
</dbReference>
<name>A0AAW6Q6M7_9PAST</name>
<accession>A0AAW6Q6M7</accession>
<feature type="domain" description="MOSC" evidence="1">
    <location>
        <begin position="29"/>
        <end position="166"/>
    </location>
</feature>
<dbReference type="GO" id="GO:0030170">
    <property type="term" value="F:pyridoxal phosphate binding"/>
    <property type="evidence" value="ECO:0007669"/>
    <property type="project" value="InterPro"/>
</dbReference>
<reference evidence="2" key="1">
    <citation type="submission" date="2023-03" db="EMBL/GenBank/DDBJ databases">
        <title>Classification of Bisgaard taxon 6 and taxon 10 as Exercitatus varius gen. nov., spec. nov.</title>
        <authorList>
            <person name="Christensen H."/>
        </authorList>
    </citation>
    <scope>NUCLEOTIDE SEQUENCE</scope>
    <source>
        <strain evidence="2">86116</strain>
    </source>
</reference>
<evidence type="ECO:0000259" key="1">
    <source>
        <dbReference type="PROSITE" id="PS51340"/>
    </source>
</evidence>
<comment type="caution">
    <text evidence="2">The sequence shown here is derived from an EMBL/GenBank/DDBJ whole genome shotgun (WGS) entry which is preliminary data.</text>
</comment>
<evidence type="ECO:0000313" key="3">
    <source>
        <dbReference type="Proteomes" id="UP001214976"/>
    </source>
</evidence>
<dbReference type="RefSeq" id="WP_317476545.1">
    <property type="nucleotide sequence ID" value="NZ_JARQTW010000002.1"/>
</dbReference>
<dbReference type="GO" id="GO:0003824">
    <property type="term" value="F:catalytic activity"/>
    <property type="evidence" value="ECO:0007669"/>
    <property type="project" value="InterPro"/>
</dbReference>
<sequence>MAEVLAVKIAQVAQLVLSNGLMIETAIRKKAVPSVTVSKLGPIGDDVGNKKHHGGVDKALFFNGQKTLEKLTALLGLDYDYLQDSRFGENFVVSELDEDSVCIGDQFQIGDVIVEVSQPRKPCNTLSQNTEVAETRKVTVEQGLVGWYVRVLQTGEIRTGDSLTLLKHPYPAMTVATVHRLLSQPAKTLDKAVLTQALDCPALAEAYKSTLRKQAEKLAQHSNESAFFNTPEF</sequence>
<dbReference type="InterPro" id="IPR005302">
    <property type="entry name" value="MoCF_Sase_C"/>
</dbReference>
<dbReference type="InterPro" id="IPR011037">
    <property type="entry name" value="Pyrv_Knase-like_insert_dom_sf"/>
</dbReference>
<dbReference type="SUPFAM" id="SSF50800">
    <property type="entry name" value="PK beta-barrel domain-like"/>
    <property type="match status" value="1"/>
</dbReference>
<dbReference type="Proteomes" id="UP001214976">
    <property type="component" value="Unassembled WGS sequence"/>
</dbReference>
<dbReference type="Pfam" id="PF03473">
    <property type="entry name" value="MOSC"/>
    <property type="match status" value="1"/>
</dbReference>
<dbReference type="EMBL" id="JARQTW010000002">
    <property type="protein sequence ID" value="MDG2949254.1"/>
    <property type="molecule type" value="Genomic_DNA"/>
</dbReference>